<dbReference type="EMBL" id="KV878126">
    <property type="protein sequence ID" value="OJI99554.1"/>
    <property type="molecule type" value="Genomic_DNA"/>
</dbReference>
<proteinExistence type="predicted"/>
<reference evidence="2" key="1">
    <citation type="journal article" date="2017" name="Genome Biol.">
        <title>Comparative genomics reveals high biological diversity and specific adaptations in the industrially and medically important fungal genus Aspergillus.</title>
        <authorList>
            <person name="de Vries R.P."/>
            <person name="Riley R."/>
            <person name="Wiebenga A."/>
            <person name="Aguilar-Osorio G."/>
            <person name="Amillis S."/>
            <person name="Uchima C.A."/>
            <person name="Anderluh G."/>
            <person name="Asadollahi M."/>
            <person name="Askin M."/>
            <person name="Barry K."/>
            <person name="Battaglia E."/>
            <person name="Bayram O."/>
            <person name="Benocci T."/>
            <person name="Braus-Stromeyer S.A."/>
            <person name="Caldana C."/>
            <person name="Canovas D."/>
            <person name="Cerqueira G.C."/>
            <person name="Chen F."/>
            <person name="Chen W."/>
            <person name="Choi C."/>
            <person name="Clum A."/>
            <person name="Dos Santos R.A."/>
            <person name="Damasio A.R."/>
            <person name="Diallinas G."/>
            <person name="Emri T."/>
            <person name="Fekete E."/>
            <person name="Flipphi M."/>
            <person name="Freyberg S."/>
            <person name="Gallo A."/>
            <person name="Gournas C."/>
            <person name="Habgood R."/>
            <person name="Hainaut M."/>
            <person name="Harispe M.L."/>
            <person name="Henrissat B."/>
            <person name="Hilden K.S."/>
            <person name="Hope R."/>
            <person name="Hossain A."/>
            <person name="Karabika E."/>
            <person name="Karaffa L."/>
            <person name="Karanyi Z."/>
            <person name="Krasevec N."/>
            <person name="Kuo A."/>
            <person name="Kusch H."/>
            <person name="LaButti K."/>
            <person name="Lagendijk E.L."/>
            <person name="Lapidus A."/>
            <person name="Levasseur A."/>
            <person name="Lindquist E."/>
            <person name="Lipzen A."/>
            <person name="Logrieco A.F."/>
            <person name="MacCabe A."/>
            <person name="Maekelae M.R."/>
            <person name="Malavazi I."/>
            <person name="Melin P."/>
            <person name="Meyer V."/>
            <person name="Mielnichuk N."/>
            <person name="Miskei M."/>
            <person name="Molnar A.P."/>
            <person name="Mule G."/>
            <person name="Ngan C.Y."/>
            <person name="Orejas M."/>
            <person name="Orosz E."/>
            <person name="Ouedraogo J.P."/>
            <person name="Overkamp K.M."/>
            <person name="Park H.-S."/>
            <person name="Perrone G."/>
            <person name="Piumi F."/>
            <person name="Punt P.J."/>
            <person name="Ram A.F."/>
            <person name="Ramon A."/>
            <person name="Rauscher S."/>
            <person name="Record E."/>
            <person name="Riano-Pachon D.M."/>
            <person name="Robert V."/>
            <person name="Roehrig J."/>
            <person name="Ruller R."/>
            <person name="Salamov A."/>
            <person name="Salih N.S."/>
            <person name="Samson R.A."/>
            <person name="Sandor E."/>
            <person name="Sanguinetti M."/>
            <person name="Schuetze T."/>
            <person name="Sepcic K."/>
            <person name="Shelest E."/>
            <person name="Sherlock G."/>
            <person name="Sophianopoulou V."/>
            <person name="Squina F.M."/>
            <person name="Sun H."/>
            <person name="Susca A."/>
            <person name="Todd R.B."/>
            <person name="Tsang A."/>
            <person name="Unkles S.E."/>
            <person name="van de Wiele N."/>
            <person name="van Rossen-Uffink D."/>
            <person name="Oliveira J.V."/>
            <person name="Vesth T.C."/>
            <person name="Visser J."/>
            <person name="Yu J.-H."/>
            <person name="Zhou M."/>
            <person name="Andersen M.R."/>
            <person name="Archer D.B."/>
            <person name="Baker S.E."/>
            <person name="Benoit I."/>
            <person name="Brakhage A.A."/>
            <person name="Braus G.H."/>
            <person name="Fischer R."/>
            <person name="Frisvad J.C."/>
            <person name="Goldman G.H."/>
            <person name="Houbraken J."/>
            <person name="Oakley B."/>
            <person name="Pocsi I."/>
            <person name="Scazzocchio C."/>
            <person name="Seiboth B."/>
            <person name="vanKuyk P.A."/>
            <person name="Wortman J."/>
            <person name="Dyer P.S."/>
            <person name="Grigoriev I.V."/>
        </authorList>
    </citation>
    <scope>NUCLEOTIDE SEQUENCE [LARGE SCALE GENOMIC DNA]</scope>
    <source>
        <strain evidence="2">CBS 583.65</strain>
    </source>
</reference>
<dbReference type="RefSeq" id="XP_040665317.1">
    <property type="nucleotide sequence ID" value="XM_040809010.1"/>
</dbReference>
<protein>
    <recommendedName>
        <fullName evidence="3">Thioredoxin domain-containing protein</fullName>
    </recommendedName>
</protein>
<dbReference type="Pfam" id="PF13911">
    <property type="entry name" value="AhpC-TSA_2"/>
    <property type="match status" value="1"/>
</dbReference>
<keyword evidence="2" id="KW-1185">Reference proteome</keyword>
<evidence type="ECO:0000313" key="1">
    <source>
        <dbReference type="EMBL" id="OJI99554.1"/>
    </source>
</evidence>
<gene>
    <name evidence="1" type="ORF">ASPVEDRAFT_187810</name>
</gene>
<evidence type="ECO:0000313" key="2">
    <source>
        <dbReference type="Proteomes" id="UP000184073"/>
    </source>
</evidence>
<dbReference type="VEuPathDB" id="FungiDB:ASPVEDRAFT_187810"/>
<dbReference type="Gene3D" id="3.40.30.10">
    <property type="entry name" value="Glutaredoxin"/>
    <property type="match status" value="1"/>
</dbReference>
<organism evidence="1 2">
    <name type="scientific">Aspergillus versicolor CBS 583.65</name>
    <dbReference type="NCBI Taxonomy" id="1036611"/>
    <lineage>
        <taxon>Eukaryota</taxon>
        <taxon>Fungi</taxon>
        <taxon>Dikarya</taxon>
        <taxon>Ascomycota</taxon>
        <taxon>Pezizomycotina</taxon>
        <taxon>Eurotiomycetes</taxon>
        <taxon>Eurotiomycetidae</taxon>
        <taxon>Eurotiales</taxon>
        <taxon>Aspergillaceae</taxon>
        <taxon>Aspergillus</taxon>
        <taxon>Aspergillus subgen. Nidulantes</taxon>
    </lineage>
</organism>
<accession>A0A1L9PDM9</accession>
<dbReference type="GeneID" id="63724521"/>
<dbReference type="AlphaFoldDB" id="A0A1L9PDM9"/>
<evidence type="ECO:0008006" key="3">
    <source>
        <dbReference type="Google" id="ProtNLM"/>
    </source>
</evidence>
<sequence length="208" mass="22794">MALAQELASFRTLTAVKVSEPPRVGERAPVHPLLEAPTGSRTVIIFLRHCGCPYAERDYRQLCNLPAVRRGDVTGIIVSHSSPEDTEKWIEEITNDKKHPLYPPSSDKPDVAPGEPRVKVVVDPTRELYGAWGLGVSSAWHVFNPRTLASVFALGRKDGIWNRNTRSGSRWQTAGAFAVDTDGVVQWGHISGSASDIADLNEAVRSTE</sequence>
<name>A0A1L9PDM9_ASPVE</name>
<dbReference type="PANTHER" id="PTHR42336:SF1">
    <property type="entry name" value="ALKYL HYDROPEROXIDE REDUCTASE SUBUNIT C_ THIOL SPECIFIC ANTIOXIDANT DOMAIN-CONTAINING PROTEIN"/>
    <property type="match status" value="1"/>
</dbReference>
<dbReference type="Proteomes" id="UP000184073">
    <property type="component" value="Unassembled WGS sequence"/>
</dbReference>
<dbReference type="OrthoDB" id="40334at2759"/>
<dbReference type="InterPro" id="IPR032801">
    <property type="entry name" value="PXL2A/B/C"/>
</dbReference>
<dbReference type="PANTHER" id="PTHR42336">
    <property type="entry name" value="THIOREDOXIN DOMAIN-CONTAINING PROTEIN-RELATED"/>
    <property type="match status" value="1"/>
</dbReference>